<reference evidence="6" key="1">
    <citation type="journal article" date="2021" name="Nat. Commun.">
        <title>Genetic determinants of endophytism in the Arabidopsis root mycobiome.</title>
        <authorList>
            <person name="Mesny F."/>
            <person name="Miyauchi S."/>
            <person name="Thiergart T."/>
            <person name="Pickel B."/>
            <person name="Atanasova L."/>
            <person name="Karlsson M."/>
            <person name="Huettel B."/>
            <person name="Barry K.W."/>
            <person name="Haridas S."/>
            <person name="Chen C."/>
            <person name="Bauer D."/>
            <person name="Andreopoulos W."/>
            <person name="Pangilinan J."/>
            <person name="LaButti K."/>
            <person name="Riley R."/>
            <person name="Lipzen A."/>
            <person name="Clum A."/>
            <person name="Drula E."/>
            <person name="Henrissat B."/>
            <person name="Kohler A."/>
            <person name="Grigoriev I.V."/>
            <person name="Martin F.M."/>
            <person name="Hacquard S."/>
        </authorList>
    </citation>
    <scope>NUCLEOTIDE SEQUENCE</scope>
    <source>
        <strain evidence="6">MPI-CAGE-CH-0235</strain>
    </source>
</reference>
<keyword evidence="2 3" id="KW-0539">Nucleus</keyword>
<feature type="domain" description="HMG box" evidence="5">
    <location>
        <begin position="124"/>
        <end position="190"/>
    </location>
</feature>
<dbReference type="InterPro" id="IPR009071">
    <property type="entry name" value="HMG_box_dom"/>
</dbReference>
<keyword evidence="7" id="KW-1185">Reference proteome</keyword>
<comment type="caution">
    <text evidence="6">The sequence shown here is derived from an EMBL/GenBank/DDBJ whole genome shotgun (WGS) entry which is preliminary data.</text>
</comment>
<dbReference type="SUPFAM" id="SSF47769">
    <property type="entry name" value="SAM/Pointed domain"/>
    <property type="match status" value="1"/>
</dbReference>
<dbReference type="SMART" id="SM00398">
    <property type="entry name" value="HMG"/>
    <property type="match status" value="1"/>
</dbReference>
<dbReference type="EMBL" id="JAGPNK010000001">
    <property type="protein sequence ID" value="KAH7328765.1"/>
    <property type="molecule type" value="Genomic_DNA"/>
</dbReference>
<sequence length="525" mass="57405">MTHELEPIFRDLGLSQYLDTFVDQGFDCWETILDIQESDLDALGVKLGHRRKLQRRIANARGIAPSISLGTSNKTNAEDAKQDTPRPEQSRSEHTPHSHNTHQDGAGVVKRKYRRHPKPDENAPERPPSAYVLFSNKMREDLKSQNLTFTEIAKLVGENWQNLPAAEKEVFESQANTAKEKYHRDLVEYKKTPEYRKYSLYLHEFKERQARHNQDGNKRARLEPGRLRHGSSSSSITPGGSTTTGSGNGSGSERLQGSEPSPTRKQRGNSTASLTESQHSSTAPTPLPQRHSLDELSPRTAHFDPIISKDAGQDHMSSWNEASANGPRHLPSLSDVLDDSSMSAPASASLDSRPYSGFVAANHRRPILDAPSGTSPRRIPHLHHEVSSGGSSGTVSSVSSGSFSRNGDATLPLHALLSRNTSTTTIPSPYEGSPSLQPLKGPATATMPAKPIYNHGNAPRGYGSGFQSTSSAFQDMKVEMSDDGDIVMTSDDATHSSRPSNMKGRFDGMSALLRAGELVSRHNHS</sequence>
<feature type="compositionally biased region" description="Basic and acidic residues" evidence="4">
    <location>
        <begin position="76"/>
        <end position="96"/>
    </location>
</feature>
<feature type="compositionally biased region" description="Low complexity" evidence="4">
    <location>
        <begin position="330"/>
        <end position="352"/>
    </location>
</feature>
<dbReference type="SMART" id="SM00454">
    <property type="entry name" value="SAM"/>
    <property type="match status" value="1"/>
</dbReference>
<dbReference type="Gene3D" id="1.10.150.50">
    <property type="entry name" value="Transcription Factor, Ets-1"/>
    <property type="match status" value="1"/>
</dbReference>
<protein>
    <recommendedName>
        <fullName evidence="5">HMG box domain-containing protein</fullName>
    </recommendedName>
</protein>
<dbReference type="Pfam" id="PF00505">
    <property type="entry name" value="HMG_box"/>
    <property type="match status" value="1"/>
</dbReference>
<feature type="region of interest" description="Disordered" evidence="4">
    <location>
        <begin position="366"/>
        <end position="404"/>
    </location>
</feature>
<dbReference type="GO" id="GO:0005634">
    <property type="term" value="C:nucleus"/>
    <property type="evidence" value="ECO:0007669"/>
    <property type="project" value="UniProtKB-UniRule"/>
</dbReference>
<dbReference type="PANTHER" id="PTHR46040">
    <property type="entry name" value="HIGH MOBILITY GROUP PROTEIN 2"/>
    <property type="match status" value="1"/>
</dbReference>
<feature type="compositionally biased region" description="Low complexity" evidence="4">
    <location>
        <begin position="387"/>
        <end position="404"/>
    </location>
</feature>
<feature type="DNA-binding region" description="HMG box" evidence="3">
    <location>
        <begin position="124"/>
        <end position="190"/>
    </location>
</feature>
<feature type="compositionally biased region" description="Polar residues" evidence="4">
    <location>
        <begin position="253"/>
        <end position="284"/>
    </location>
</feature>
<evidence type="ECO:0000259" key="5">
    <source>
        <dbReference type="PROSITE" id="PS50118"/>
    </source>
</evidence>
<dbReference type="AlphaFoldDB" id="A0A8K0T4P0"/>
<dbReference type="Pfam" id="PF00536">
    <property type="entry name" value="SAM_1"/>
    <property type="match status" value="1"/>
</dbReference>
<feature type="region of interest" description="Disordered" evidence="4">
    <location>
        <begin position="64"/>
        <end position="129"/>
    </location>
</feature>
<dbReference type="OrthoDB" id="1919336at2759"/>
<dbReference type="PROSITE" id="PS50118">
    <property type="entry name" value="HMG_BOX_2"/>
    <property type="match status" value="1"/>
</dbReference>
<evidence type="ECO:0000313" key="6">
    <source>
        <dbReference type="EMBL" id="KAH7328765.1"/>
    </source>
</evidence>
<dbReference type="Gene3D" id="1.10.30.10">
    <property type="entry name" value="High mobility group box domain"/>
    <property type="match status" value="1"/>
</dbReference>
<evidence type="ECO:0000256" key="2">
    <source>
        <dbReference type="ARBA" id="ARBA00023242"/>
    </source>
</evidence>
<gene>
    <name evidence="6" type="ORF">B0I35DRAFT_26321</name>
</gene>
<feature type="region of interest" description="Disordered" evidence="4">
    <location>
        <begin position="209"/>
        <end position="293"/>
    </location>
</feature>
<dbReference type="InterPro" id="IPR051965">
    <property type="entry name" value="ChromReg_NeuronalGeneExpr"/>
</dbReference>
<feature type="region of interest" description="Disordered" evidence="4">
    <location>
        <begin position="486"/>
        <end position="505"/>
    </location>
</feature>
<keyword evidence="1 3" id="KW-0238">DNA-binding</keyword>
<dbReference type="InterPro" id="IPR036910">
    <property type="entry name" value="HMG_box_dom_sf"/>
</dbReference>
<evidence type="ECO:0000256" key="4">
    <source>
        <dbReference type="SAM" id="MobiDB-lite"/>
    </source>
</evidence>
<name>A0A8K0T4P0_9HYPO</name>
<evidence type="ECO:0000256" key="1">
    <source>
        <dbReference type="ARBA" id="ARBA00023125"/>
    </source>
</evidence>
<feature type="compositionally biased region" description="Basic and acidic residues" evidence="4">
    <location>
        <begin position="209"/>
        <end position="226"/>
    </location>
</feature>
<feature type="region of interest" description="Disordered" evidence="4">
    <location>
        <begin position="310"/>
        <end position="354"/>
    </location>
</feature>
<dbReference type="Proteomes" id="UP000813444">
    <property type="component" value="Unassembled WGS sequence"/>
</dbReference>
<dbReference type="InterPro" id="IPR001660">
    <property type="entry name" value="SAM"/>
</dbReference>
<accession>A0A8K0T4P0</accession>
<evidence type="ECO:0000313" key="7">
    <source>
        <dbReference type="Proteomes" id="UP000813444"/>
    </source>
</evidence>
<dbReference type="InterPro" id="IPR013761">
    <property type="entry name" value="SAM/pointed_sf"/>
</dbReference>
<evidence type="ECO:0000256" key="3">
    <source>
        <dbReference type="PROSITE-ProRule" id="PRU00267"/>
    </source>
</evidence>
<dbReference type="SUPFAM" id="SSF47095">
    <property type="entry name" value="HMG-box"/>
    <property type="match status" value="1"/>
</dbReference>
<dbReference type="PANTHER" id="PTHR46040:SF3">
    <property type="entry name" value="HIGH MOBILITY GROUP PROTEIN 2"/>
    <property type="match status" value="1"/>
</dbReference>
<dbReference type="GO" id="GO:0010468">
    <property type="term" value="P:regulation of gene expression"/>
    <property type="evidence" value="ECO:0007669"/>
    <property type="project" value="TreeGrafter"/>
</dbReference>
<dbReference type="GO" id="GO:0003677">
    <property type="term" value="F:DNA binding"/>
    <property type="evidence" value="ECO:0007669"/>
    <property type="project" value="UniProtKB-UniRule"/>
</dbReference>
<proteinExistence type="predicted"/>
<organism evidence="6 7">
    <name type="scientific">Stachybotrys elegans</name>
    <dbReference type="NCBI Taxonomy" id="80388"/>
    <lineage>
        <taxon>Eukaryota</taxon>
        <taxon>Fungi</taxon>
        <taxon>Dikarya</taxon>
        <taxon>Ascomycota</taxon>
        <taxon>Pezizomycotina</taxon>
        <taxon>Sordariomycetes</taxon>
        <taxon>Hypocreomycetidae</taxon>
        <taxon>Hypocreales</taxon>
        <taxon>Stachybotryaceae</taxon>
        <taxon>Stachybotrys</taxon>
    </lineage>
</organism>
<feature type="compositionally biased region" description="Low complexity" evidence="4">
    <location>
        <begin position="230"/>
        <end position="245"/>
    </location>
</feature>